<keyword evidence="2" id="KW-1185">Reference proteome</keyword>
<dbReference type="GO" id="GO:0016787">
    <property type="term" value="F:hydrolase activity"/>
    <property type="evidence" value="ECO:0007669"/>
    <property type="project" value="InterPro"/>
</dbReference>
<sequence>MATALRMILLPGTHCNDGSPGAMYLSPVPVKTFIGRTVWHIHLEGGGYCYDQENCESPAHGQYLESTRHREQLIWKGGMFARGVGSTPFLSTAAHVYVGYCSSDSWMGNTSRTWRGKTWYFEGAHILATAVNTLLDHHGMKNAALVLFSGCSAGGRGTLYNLDGLCRLVRASVPKVACAGLADAGQLWGGSTLSESVEKCRKQRGWHPGAEFVEGGV</sequence>
<accession>A0A812PK52</accession>
<gene>
    <name evidence="1" type="primary">NOTUM</name>
    <name evidence="1" type="ORF">SNAT2548_LOCUS18772</name>
</gene>
<dbReference type="PANTHER" id="PTHR21562">
    <property type="entry name" value="NOTUM-RELATED"/>
    <property type="match status" value="1"/>
</dbReference>
<dbReference type="OrthoDB" id="2015280at2759"/>
<organism evidence="1 2">
    <name type="scientific">Symbiodinium natans</name>
    <dbReference type="NCBI Taxonomy" id="878477"/>
    <lineage>
        <taxon>Eukaryota</taxon>
        <taxon>Sar</taxon>
        <taxon>Alveolata</taxon>
        <taxon>Dinophyceae</taxon>
        <taxon>Suessiales</taxon>
        <taxon>Symbiodiniaceae</taxon>
        <taxon>Symbiodinium</taxon>
    </lineage>
</organism>
<name>A0A812PK52_9DINO</name>
<comment type="caution">
    <text evidence="1">The sequence shown here is derived from an EMBL/GenBank/DDBJ whole genome shotgun (WGS) entry which is preliminary data.</text>
</comment>
<evidence type="ECO:0000313" key="2">
    <source>
        <dbReference type="Proteomes" id="UP000604046"/>
    </source>
</evidence>
<dbReference type="Pfam" id="PF03283">
    <property type="entry name" value="PAE"/>
    <property type="match status" value="1"/>
</dbReference>
<dbReference type="AlphaFoldDB" id="A0A812PK52"/>
<dbReference type="InterPro" id="IPR004963">
    <property type="entry name" value="PAE/NOTUM"/>
</dbReference>
<protein>
    <submittedName>
        <fullName evidence="1">NOTUM protein</fullName>
    </submittedName>
</protein>
<reference evidence="1" key="1">
    <citation type="submission" date="2021-02" db="EMBL/GenBank/DDBJ databases">
        <authorList>
            <person name="Dougan E. K."/>
            <person name="Rhodes N."/>
            <person name="Thang M."/>
            <person name="Chan C."/>
        </authorList>
    </citation>
    <scope>NUCLEOTIDE SEQUENCE</scope>
</reference>
<dbReference type="Proteomes" id="UP000604046">
    <property type="component" value="Unassembled WGS sequence"/>
</dbReference>
<proteinExistence type="predicted"/>
<dbReference type="EMBL" id="CAJNDS010002155">
    <property type="protein sequence ID" value="CAE7354252.1"/>
    <property type="molecule type" value="Genomic_DNA"/>
</dbReference>
<evidence type="ECO:0000313" key="1">
    <source>
        <dbReference type="EMBL" id="CAE7354252.1"/>
    </source>
</evidence>
<dbReference type="PANTHER" id="PTHR21562:SF122">
    <property type="entry name" value="PALMITOLEOYL-PROTEIN CARBOXYLESTERASE NOTUM"/>
    <property type="match status" value="1"/>
</dbReference>